<proteinExistence type="predicted"/>
<name>A0A132A077_SARSC</name>
<comment type="caution">
    <text evidence="1">The sequence shown here is derived from an EMBL/GenBank/DDBJ whole genome shotgun (WGS) entry which is preliminary data.</text>
</comment>
<evidence type="ECO:0000313" key="1">
    <source>
        <dbReference type="EMBL" id="KPM04291.1"/>
    </source>
</evidence>
<evidence type="ECO:0000313" key="2">
    <source>
        <dbReference type="Proteomes" id="UP000616769"/>
    </source>
</evidence>
<sequence>MIIFTPNKVWHRPHSYRNILVQNGASQGSKCPIIRNASVLLQFVPMEAIINFVSTLRENANAMFMHNFSIGLMNNNH</sequence>
<dbReference type="AlphaFoldDB" id="A0A132A077"/>
<gene>
    <name evidence="1" type="ORF">QR98_0027340</name>
</gene>
<protein>
    <submittedName>
        <fullName evidence="1">Uncharacterized protein</fullName>
    </submittedName>
</protein>
<dbReference type="VEuPathDB" id="VectorBase:SSCA007234"/>
<dbReference type="EMBL" id="JXLN01008098">
    <property type="protein sequence ID" value="KPM04291.1"/>
    <property type="molecule type" value="Genomic_DNA"/>
</dbReference>
<accession>A0A132A077</accession>
<dbReference type="Proteomes" id="UP000616769">
    <property type="component" value="Unassembled WGS sequence"/>
</dbReference>
<reference evidence="1 2" key="1">
    <citation type="journal article" date="2015" name="Parasit. Vectors">
        <title>Draft genome of the scabies mite.</title>
        <authorList>
            <person name="Rider S.D.Jr."/>
            <person name="Morgan M.S."/>
            <person name="Arlian L.G."/>
        </authorList>
    </citation>
    <scope>NUCLEOTIDE SEQUENCE [LARGE SCALE GENOMIC DNA]</scope>
    <source>
        <strain evidence="1">Arlian Lab</strain>
    </source>
</reference>
<organism evidence="1 2">
    <name type="scientific">Sarcoptes scabiei</name>
    <name type="common">Itch mite</name>
    <name type="synonym">Acarus scabiei</name>
    <dbReference type="NCBI Taxonomy" id="52283"/>
    <lineage>
        <taxon>Eukaryota</taxon>
        <taxon>Metazoa</taxon>
        <taxon>Ecdysozoa</taxon>
        <taxon>Arthropoda</taxon>
        <taxon>Chelicerata</taxon>
        <taxon>Arachnida</taxon>
        <taxon>Acari</taxon>
        <taxon>Acariformes</taxon>
        <taxon>Sarcoptiformes</taxon>
        <taxon>Astigmata</taxon>
        <taxon>Psoroptidia</taxon>
        <taxon>Sarcoptoidea</taxon>
        <taxon>Sarcoptidae</taxon>
        <taxon>Sarcoptinae</taxon>
        <taxon>Sarcoptes</taxon>
    </lineage>
</organism>